<proteinExistence type="predicted"/>
<gene>
    <name evidence="3" type="ORF">DOS84_16360</name>
</gene>
<feature type="domain" description="Response regulatory" evidence="2">
    <location>
        <begin position="6"/>
        <end position="138"/>
    </location>
</feature>
<accession>A0A2W7U582</accession>
<dbReference type="PANTHER" id="PTHR44520:SF2">
    <property type="entry name" value="RESPONSE REGULATOR RCP1"/>
    <property type="match status" value="1"/>
</dbReference>
<dbReference type="GO" id="GO:0000160">
    <property type="term" value="P:phosphorelay signal transduction system"/>
    <property type="evidence" value="ECO:0007669"/>
    <property type="project" value="InterPro"/>
</dbReference>
<dbReference type="InterPro" id="IPR052893">
    <property type="entry name" value="TCS_response_regulator"/>
</dbReference>
<dbReference type="SUPFAM" id="SSF52172">
    <property type="entry name" value="CheY-like"/>
    <property type="match status" value="1"/>
</dbReference>
<name>A0A2W7U582_9FLAO</name>
<reference evidence="3 4" key="1">
    <citation type="submission" date="2018-06" db="EMBL/GenBank/DDBJ databases">
        <title>Flavobacterium sp IMCC34762, genome.</title>
        <authorList>
            <person name="Joung Y."/>
            <person name="Cho J."/>
            <person name="Song J."/>
        </authorList>
    </citation>
    <scope>NUCLEOTIDE SEQUENCE [LARGE SCALE GENOMIC DNA]</scope>
    <source>
        <strain evidence="3 4">IMCC34762</strain>
    </source>
</reference>
<dbReference type="Pfam" id="PF00072">
    <property type="entry name" value="Response_reg"/>
    <property type="match status" value="1"/>
</dbReference>
<comment type="caution">
    <text evidence="3">The sequence shown here is derived from an EMBL/GenBank/DDBJ whole genome shotgun (WGS) entry which is preliminary data.</text>
</comment>
<organism evidence="3 4">
    <name type="scientific">Flavobacterium aquariorum</name>
    <dbReference type="NCBI Taxonomy" id="2217670"/>
    <lineage>
        <taxon>Bacteria</taxon>
        <taxon>Pseudomonadati</taxon>
        <taxon>Bacteroidota</taxon>
        <taxon>Flavobacteriia</taxon>
        <taxon>Flavobacteriales</taxon>
        <taxon>Flavobacteriaceae</taxon>
        <taxon>Flavobacterium</taxon>
    </lineage>
</organism>
<dbReference type="InterPro" id="IPR011006">
    <property type="entry name" value="CheY-like_superfamily"/>
</dbReference>
<dbReference type="SMART" id="SM00448">
    <property type="entry name" value="REC"/>
    <property type="match status" value="1"/>
</dbReference>
<dbReference type="EMBL" id="QKXH01000011">
    <property type="protein sequence ID" value="PZX92379.1"/>
    <property type="molecule type" value="Genomic_DNA"/>
</dbReference>
<evidence type="ECO:0000259" key="2">
    <source>
        <dbReference type="PROSITE" id="PS50110"/>
    </source>
</evidence>
<evidence type="ECO:0000256" key="1">
    <source>
        <dbReference type="PROSITE-ProRule" id="PRU00169"/>
    </source>
</evidence>
<dbReference type="InterPro" id="IPR001789">
    <property type="entry name" value="Sig_transdc_resp-reg_receiver"/>
</dbReference>
<protein>
    <submittedName>
        <fullName evidence="3">Response regulator</fullName>
    </submittedName>
</protein>
<feature type="modified residue" description="4-aspartylphosphate" evidence="1">
    <location>
        <position position="68"/>
    </location>
</feature>
<dbReference type="Proteomes" id="UP000249177">
    <property type="component" value="Unassembled WGS sequence"/>
</dbReference>
<keyword evidence="1" id="KW-0597">Phosphoprotein</keyword>
<dbReference type="PROSITE" id="PS50110">
    <property type="entry name" value="RESPONSE_REGULATORY"/>
    <property type="match status" value="1"/>
</dbReference>
<dbReference type="AlphaFoldDB" id="A0A2W7U582"/>
<evidence type="ECO:0000313" key="4">
    <source>
        <dbReference type="Proteomes" id="UP000249177"/>
    </source>
</evidence>
<dbReference type="Gene3D" id="3.40.50.2300">
    <property type="match status" value="1"/>
</dbReference>
<sequence>MKKLNSVLLVDDDVATNFISKMLIKKAGITDHIETALNGRQALDYLTNTGKYEKSDSIFPQPMLILLDINMPVMDGWEFAEAFSKLDKNQKEKIVIVMLTSSLNPDDKEKAAKLPAISGFQNKVLTSEGLTSIMNTFFPDHLD</sequence>
<evidence type="ECO:0000313" key="3">
    <source>
        <dbReference type="EMBL" id="PZX92379.1"/>
    </source>
</evidence>
<dbReference type="RefSeq" id="WP_111411176.1">
    <property type="nucleotide sequence ID" value="NZ_QKXH01000011.1"/>
</dbReference>
<keyword evidence="4" id="KW-1185">Reference proteome</keyword>
<dbReference type="PANTHER" id="PTHR44520">
    <property type="entry name" value="RESPONSE REGULATOR RCP1-RELATED"/>
    <property type="match status" value="1"/>
</dbReference>
<dbReference type="OrthoDB" id="673128at2"/>